<dbReference type="EMBL" id="PDCK01000041">
    <property type="protein sequence ID" value="PRQ43727.1"/>
    <property type="molecule type" value="Genomic_DNA"/>
</dbReference>
<reference evidence="2 3" key="1">
    <citation type="journal article" date="2018" name="Nat. Genet.">
        <title>The Rosa genome provides new insights in the design of modern roses.</title>
        <authorList>
            <person name="Bendahmane M."/>
        </authorList>
    </citation>
    <scope>NUCLEOTIDE SEQUENCE [LARGE SCALE GENOMIC DNA]</scope>
    <source>
        <strain evidence="3">cv. Old Blush</strain>
    </source>
</reference>
<dbReference type="InterPro" id="IPR044730">
    <property type="entry name" value="RNase_H-like_dom_plant"/>
</dbReference>
<sequence>MKEKLPVLLREVGHVLADCKIARELLGEVSLQITCPVTPIFIFKEWMLECVNWVSLQQFEKFMVFLWALWNDRNAAVWEDRPRLPADIAIATMSWFNEYKLVHASSIPGVKVIQRWTSPAEHVLKCNIGDHKGDFQAALTKIVSNAASAFQVELIALQAAVQFAISLHHEQVQFETDCLQLVQVITAADEDASIVGHIVDEGRLMFRNYPLFSPSHVTRRANNIAHTLAQMDLHSELSHSWFFYAPEFIRNSSLIQ</sequence>
<dbReference type="CDD" id="cd06222">
    <property type="entry name" value="RNase_H_like"/>
    <property type="match status" value="1"/>
</dbReference>
<name>A0A2P6RBC4_ROSCH</name>
<dbReference type="InterPro" id="IPR012337">
    <property type="entry name" value="RNaseH-like_sf"/>
</dbReference>
<proteinExistence type="predicted"/>
<dbReference type="Pfam" id="PF13456">
    <property type="entry name" value="RVT_3"/>
    <property type="match status" value="1"/>
</dbReference>
<evidence type="ECO:0000313" key="2">
    <source>
        <dbReference type="EMBL" id="PRQ43727.1"/>
    </source>
</evidence>
<dbReference type="PANTHER" id="PTHR47074:SF48">
    <property type="entry name" value="POLYNUCLEOTIDYL TRANSFERASE, RIBONUCLEASE H-LIKE SUPERFAMILY PROTEIN"/>
    <property type="match status" value="1"/>
</dbReference>
<dbReference type="InterPro" id="IPR036397">
    <property type="entry name" value="RNaseH_sf"/>
</dbReference>
<dbReference type="Gramene" id="PRQ43727">
    <property type="protein sequence ID" value="PRQ43727"/>
    <property type="gene ID" value="RchiOBHm_Chr3g0471531"/>
</dbReference>
<evidence type="ECO:0000313" key="3">
    <source>
        <dbReference type="Proteomes" id="UP000238479"/>
    </source>
</evidence>
<dbReference type="Gene3D" id="3.30.420.10">
    <property type="entry name" value="Ribonuclease H-like superfamily/Ribonuclease H"/>
    <property type="match status" value="1"/>
</dbReference>
<dbReference type="InterPro" id="IPR002156">
    <property type="entry name" value="RNaseH_domain"/>
</dbReference>
<protein>
    <submittedName>
        <fullName evidence="2">Putative ribonuclease H-like domain-containing protein</fullName>
    </submittedName>
</protein>
<dbReference type="GO" id="GO:0004523">
    <property type="term" value="F:RNA-DNA hybrid ribonuclease activity"/>
    <property type="evidence" value="ECO:0007669"/>
    <property type="project" value="InterPro"/>
</dbReference>
<feature type="domain" description="RNase H type-1" evidence="1">
    <location>
        <begin position="128"/>
        <end position="231"/>
    </location>
</feature>
<keyword evidence="3" id="KW-1185">Reference proteome</keyword>
<gene>
    <name evidence="2" type="ORF">RchiOBHm_Chr3g0471531</name>
</gene>
<dbReference type="InterPro" id="IPR052929">
    <property type="entry name" value="RNase_H-like_EbsB-rel"/>
</dbReference>
<dbReference type="GO" id="GO:0003676">
    <property type="term" value="F:nucleic acid binding"/>
    <property type="evidence" value="ECO:0007669"/>
    <property type="project" value="InterPro"/>
</dbReference>
<dbReference type="Proteomes" id="UP000238479">
    <property type="component" value="Chromosome 3"/>
</dbReference>
<dbReference type="OMA" id="IFIFKEW"/>
<evidence type="ECO:0000259" key="1">
    <source>
        <dbReference type="Pfam" id="PF13456"/>
    </source>
</evidence>
<dbReference type="PANTHER" id="PTHR47074">
    <property type="entry name" value="BNAC02G40300D PROTEIN"/>
    <property type="match status" value="1"/>
</dbReference>
<dbReference type="SUPFAM" id="SSF53098">
    <property type="entry name" value="Ribonuclease H-like"/>
    <property type="match status" value="1"/>
</dbReference>
<accession>A0A2P6RBC4</accession>
<dbReference type="AlphaFoldDB" id="A0A2P6RBC4"/>
<comment type="caution">
    <text evidence="2">The sequence shown here is derived from an EMBL/GenBank/DDBJ whole genome shotgun (WGS) entry which is preliminary data.</text>
</comment>
<organism evidence="2 3">
    <name type="scientific">Rosa chinensis</name>
    <name type="common">China rose</name>
    <dbReference type="NCBI Taxonomy" id="74649"/>
    <lineage>
        <taxon>Eukaryota</taxon>
        <taxon>Viridiplantae</taxon>
        <taxon>Streptophyta</taxon>
        <taxon>Embryophyta</taxon>
        <taxon>Tracheophyta</taxon>
        <taxon>Spermatophyta</taxon>
        <taxon>Magnoliopsida</taxon>
        <taxon>eudicotyledons</taxon>
        <taxon>Gunneridae</taxon>
        <taxon>Pentapetalae</taxon>
        <taxon>rosids</taxon>
        <taxon>fabids</taxon>
        <taxon>Rosales</taxon>
        <taxon>Rosaceae</taxon>
        <taxon>Rosoideae</taxon>
        <taxon>Rosoideae incertae sedis</taxon>
        <taxon>Rosa</taxon>
    </lineage>
</organism>